<dbReference type="OMA" id="NQIKWCR"/>
<dbReference type="SUPFAM" id="SSF50978">
    <property type="entry name" value="WD40 repeat-like"/>
    <property type="match status" value="1"/>
</dbReference>
<dbReference type="PANTHER" id="PTHR11871">
    <property type="entry name" value="PROTEIN PHOSPHATASE PP2A REGULATORY SUBUNIT B"/>
    <property type="match status" value="1"/>
</dbReference>
<evidence type="ECO:0000256" key="3">
    <source>
        <dbReference type="ARBA" id="ARBA00022737"/>
    </source>
</evidence>
<dbReference type="PROSITE" id="PS01024">
    <property type="entry name" value="PR55_1"/>
    <property type="match status" value="1"/>
</dbReference>
<dbReference type="PROSITE" id="PS01025">
    <property type="entry name" value="PR55_2"/>
    <property type="match status" value="1"/>
</dbReference>
<evidence type="ECO:0000256" key="2">
    <source>
        <dbReference type="ARBA" id="ARBA00022574"/>
    </source>
</evidence>
<evidence type="ECO:0000313" key="6">
    <source>
        <dbReference type="EMBL" id="KNC51705.1"/>
    </source>
</evidence>
<gene>
    <name evidence="6" type="ORF">AMSG_07771</name>
</gene>
<dbReference type="Gene3D" id="2.130.10.10">
    <property type="entry name" value="YVTN repeat-like/Quinoprotein amine dehydrogenase"/>
    <property type="match status" value="1"/>
</dbReference>
<protein>
    <recommendedName>
        <fullName evidence="4">Serine/threonine-protein phosphatase 2A 55 kDa regulatory subunit B</fullName>
    </recommendedName>
</protein>
<sequence>MALTSFKFAQSFGDKQPIGEVTEADIISTVEFDHTGDYLATGDKGGRVVVFERSNEKVAPSTSSKRKSDKYVSAEYGFYAEFQSHEPEFDYLKSLEIEEKINKIKWCKRSNAAHFLLSTNDKTIKLWKIYDKKVQEVTSTNLDGRRDASLSTSIATLKVPQLVTTDTVVAATPRRIYANAHAYHINSISLNSDGETYLSADDLRINLWNLDISSQSFNIVDIKPENMEELTEVITSSEFHPISCNIFLYSSSKGNIKLADMRQAALCDVHAKNFEEAEDPSKKSFFSEIISSISDARFSRDGRYILSRDYLTLKIWDVRNESKPVTVLPVHDHLSGKLCELYESDAIFDRFECCWAGDSGNVATGSYGSLFHVYDRDGKTDNVLEASRNVQRKSSSKKGLSRLGRKRDKRADHDINPDTIDFSSKVLHLAFHPHENTMAVANANNLYVIHSS</sequence>
<dbReference type="RefSeq" id="XP_013755834.1">
    <property type="nucleotide sequence ID" value="XM_013900380.1"/>
</dbReference>
<keyword evidence="3 4" id="KW-0677">Repeat</keyword>
<feature type="compositionally biased region" description="Basic residues" evidence="5">
    <location>
        <begin position="390"/>
        <end position="408"/>
    </location>
</feature>
<dbReference type="PRINTS" id="PR00600">
    <property type="entry name" value="PP2APR55"/>
</dbReference>
<organism evidence="6 7">
    <name type="scientific">Thecamonas trahens ATCC 50062</name>
    <dbReference type="NCBI Taxonomy" id="461836"/>
    <lineage>
        <taxon>Eukaryota</taxon>
        <taxon>Apusozoa</taxon>
        <taxon>Apusomonadida</taxon>
        <taxon>Apusomonadidae</taxon>
        <taxon>Thecamonas</taxon>
    </lineage>
</organism>
<name>A0A0L0DHK8_THETB</name>
<dbReference type="InterPro" id="IPR015943">
    <property type="entry name" value="WD40/YVTN_repeat-like_dom_sf"/>
</dbReference>
<comment type="similarity">
    <text evidence="1 4">Belongs to the phosphatase 2A regulatory subunit B family.</text>
</comment>
<dbReference type="InterPro" id="IPR000009">
    <property type="entry name" value="PP2A_PR55"/>
</dbReference>
<dbReference type="InterPro" id="IPR018067">
    <property type="entry name" value="PP2A_PR55_CS"/>
</dbReference>
<evidence type="ECO:0000313" key="7">
    <source>
        <dbReference type="Proteomes" id="UP000054408"/>
    </source>
</evidence>
<dbReference type="AlphaFoldDB" id="A0A0L0DHK8"/>
<dbReference type="STRING" id="461836.A0A0L0DHK8"/>
<dbReference type="eggNOG" id="KOG1354">
    <property type="taxonomic scope" value="Eukaryota"/>
</dbReference>
<evidence type="ECO:0000256" key="4">
    <source>
        <dbReference type="RuleBase" id="RU331113"/>
    </source>
</evidence>
<keyword evidence="7" id="KW-1185">Reference proteome</keyword>
<dbReference type="GeneID" id="25566618"/>
<feature type="region of interest" description="Disordered" evidence="5">
    <location>
        <begin position="387"/>
        <end position="416"/>
    </location>
</feature>
<dbReference type="SMART" id="SM00320">
    <property type="entry name" value="WD40"/>
    <property type="match status" value="7"/>
</dbReference>
<evidence type="ECO:0000256" key="1">
    <source>
        <dbReference type="ARBA" id="ARBA00008259"/>
    </source>
</evidence>
<dbReference type="FunFam" id="2.130.10.10:FF:000609">
    <property type="entry name" value="Serine/threonine-protein phosphatase 2A 55 kDa regulatory subunit B"/>
    <property type="match status" value="1"/>
</dbReference>
<dbReference type="OrthoDB" id="6274823at2759"/>
<dbReference type="EMBL" id="GL349469">
    <property type="protein sequence ID" value="KNC51705.1"/>
    <property type="molecule type" value="Genomic_DNA"/>
</dbReference>
<reference evidence="6 7" key="1">
    <citation type="submission" date="2010-05" db="EMBL/GenBank/DDBJ databases">
        <title>The Genome Sequence of Thecamonas trahens ATCC 50062.</title>
        <authorList>
            <consortium name="The Broad Institute Genome Sequencing Platform"/>
            <person name="Russ C."/>
            <person name="Cuomo C."/>
            <person name="Shea T."/>
            <person name="Young S.K."/>
            <person name="Zeng Q."/>
            <person name="Koehrsen M."/>
            <person name="Haas B."/>
            <person name="Borodovsky M."/>
            <person name="Guigo R."/>
            <person name="Alvarado L."/>
            <person name="Berlin A."/>
            <person name="Bochicchio J."/>
            <person name="Borenstein D."/>
            <person name="Chapman S."/>
            <person name="Chen Z."/>
            <person name="Freedman E."/>
            <person name="Gellesch M."/>
            <person name="Goldberg J."/>
            <person name="Griggs A."/>
            <person name="Gujja S."/>
            <person name="Heilman E."/>
            <person name="Heiman D."/>
            <person name="Hepburn T."/>
            <person name="Howarth C."/>
            <person name="Jen D."/>
            <person name="Larson L."/>
            <person name="Mehta T."/>
            <person name="Park D."/>
            <person name="Pearson M."/>
            <person name="Roberts A."/>
            <person name="Saif S."/>
            <person name="Shenoy N."/>
            <person name="Sisk P."/>
            <person name="Stolte C."/>
            <person name="Sykes S."/>
            <person name="Thomson T."/>
            <person name="Walk T."/>
            <person name="White J."/>
            <person name="Yandava C."/>
            <person name="Burger G."/>
            <person name="Gray M.W."/>
            <person name="Holland P.W.H."/>
            <person name="King N."/>
            <person name="Lang F.B.F."/>
            <person name="Roger A.J."/>
            <person name="Ruiz-Trillo I."/>
            <person name="Lander E."/>
            <person name="Nusbaum C."/>
        </authorList>
    </citation>
    <scope>NUCLEOTIDE SEQUENCE [LARGE SCALE GENOMIC DNA]</scope>
    <source>
        <strain evidence="6 7">ATCC 50062</strain>
    </source>
</reference>
<dbReference type="PIRSF" id="PIRSF037309">
    <property type="entry name" value="PP2A_PR55"/>
    <property type="match status" value="1"/>
</dbReference>
<accession>A0A0L0DHK8</accession>
<dbReference type="InterPro" id="IPR001680">
    <property type="entry name" value="WD40_rpt"/>
</dbReference>
<evidence type="ECO:0000256" key="5">
    <source>
        <dbReference type="SAM" id="MobiDB-lite"/>
    </source>
</evidence>
<dbReference type="Proteomes" id="UP000054408">
    <property type="component" value="Unassembled WGS sequence"/>
</dbReference>
<keyword evidence="2 4" id="KW-0853">WD repeat</keyword>
<dbReference type="GO" id="GO:0019888">
    <property type="term" value="F:protein phosphatase regulator activity"/>
    <property type="evidence" value="ECO:0007669"/>
    <property type="project" value="InterPro"/>
</dbReference>
<dbReference type="InterPro" id="IPR036322">
    <property type="entry name" value="WD40_repeat_dom_sf"/>
</dbReference>
<dbReference type="GO" id="GO:0000159">
    <property type="term" value="C:protein phosphatase type 2A complex"/>
    <property type="evidence" value="ECO:0007669"/>
    <property type="project" value="UniProtKB-UniRule"/>
</dbReference>
<proteinExistence type="inferred from homology"/>